<proteinExistence type="predicted"/>
<feature type="transmembrane region" description="Helical" evidence="1">
    <location>
        <begin position="263"/>
        <end position="287"/>
    </location>
</feature>
<comment type="caution">
    <text evidence="2">The sequence shown here is derived from an EMBL/GenBank/DDBJ whole genome shotgun (WGS) entry which is preliminary data.</text>
</comment>
<sequence length="303" mass="33232">MQLAFHWGRLPRWMRAGGPAASDQQSVVRIDPAAFSECPGTSWCADEGGKCLCLGVVRYAAAKYATTEDVLGDQIVVLDRIHGRNVQKHECATRANADYGPTDGRRLAGKQGLQTSEVRAPGQLKTKTTTNTNNNANNNTNKNNNWTEEVAKAVIQQPDSALLELRGKDESGNACFQLYLPWALVEIDGELRCAYEFGAQAASLRDASPDGPNGIIDERKLRSRSGTLQCFARTEGEAAEGICAVALQPLQDLIRGVDARIEVYWLLIIGCGLAFLFCWMPSCWFLFFKEDDAPQQAYQPLGS</sequence>
<accession>A0A813L1Y6</accession>
<evidence type="ECO:0000313" key="2">
    <source>
        <dbReference type="EMBL" id="CAE8717672.1"/>
    </source>
</evidence>
<protein>
    <submittedName>
        <fullName evidence="2">Uncharacterized protein</fullName>
    </submittedName>
</protein>
<organism evidence="2 3">
    <name type="scientific">Polarella glacialis</name>
    <name type="common">Dinoflagellate</name>
    <dbReference type="NCBI Taxonomy" id="89957"/>
    <lineage>
        <taxon>Eukaryota</taxon>
        <taxon>Sar</taxon>
        <taxon>Alveolata</taxon>
        <taxon>Dinophyceae</taxon>
        <taxon>Suessiales</taxon>
        <taxon>Suessiaceae</taxon>
        <taxon>Polarella</taxon>
    </lineage>
</organism>
<evidence type="ECO:0000313" key="3">
    <source>
        <dbReference type="Proteomes" id="UP000626109"/>
    </source>
</evidence>
<reference evidence="2" key="1">
    <citation type="submission" date="2021-02" db="EMBL/GenBank/DDBJ databases">
        <authorList>
            <person name="Dougan E. K."/>
            <person name="Rhodes N."/>
            <person name="Thang M."/>
            <person name="Chan C."/>
        </authorList>
    </citation>
    <scope>NUCLEOTIDE SEQUENCE</scope>
</reference>
<evidence type="ECO:0000256" key="1">
    <source>
        <dbReference type="SAM" id="Phobius"/>
    </source>
</evidence>
<dbReference type="EMBL" id="CAJNNW010033200">
    <property type="protein sequence ID" value="CAE8717672.1"/>
    <property type="molecule type" value="Genomic_DNA"/>
</dbReference>
<gene>
    <name evidence="2" type="ORF">PGLA2088_LOCUS39655</name>
</gene>
<keyword evidence="1" id="KW-0472">Membrane</keyword>
<dbReference type="Proteomes" id="UP000626109">
    <property type="component" value="Unassembled WGS sequence"/>
</dbReference>
<keyword evidence="1" id="KW-0812">Transmembrane</keyword>
<keyword evidence="1" id="KW-1133">Transmembrane helix</keyword>
<dbReference type="AlphaFoldDB" id="A0A813L1Y6"/>
<name>A0A813L1Y6_POLGL</name>